<evidence type="ECO:0000259" key="1">
    <source>
        <dbReference type="Pfam" id="PF07587"/>
    </source>
</evidence>
<gene>
    <name evidence="2" type="ORF">METZ01_LOCUS481064</name>
</gene>
<dbReference type="AlphaFoldDB" id="A0A383C843"/>
<feature type="non-terminal residue" evidence="2">
    <location>
        <position position="1"/>
    </location>
</feature>
<dbReference type="InterPro" id="IPR022655">
    <property type="entry name" value="DUF1553"/>
</dbReference>
<dbReference type="PANTHER" id="PTHR35889:SF3">
    <property type="entry name" value="F-BOX DOMAIN-CONTAINING PROTEIN"/>
    <property type="match status" value="1"/>
</dbReference>
<dbReference type="Pfam" id="PF07587">
    <property type="entry name" value="PSD1"/>
    <property type="match status" value="1"/>
</dbReference>
<evidence type="ECO:0000313" key="2">
    <source>
        <dbReference type="EMBL" id="SVE28210.1"/>
    </source>
</evidence>
<proteinExistence type="predicted"/>
<dbReference type="EMBL" id="UINC01206538">
    <property type="protein sequence ID" value="SVE28210.1"/>
    <property type="molecule type" value="Genomic_DNA"/>
</dbReference>
<protein>
    <recommendedName>
        <fullName evidence="1">DUF1553 domain-containing protein</fullName>
    </recommendedName>
</protein>
<reference evidence="2" key="1">
    <citation type="submission" date="2018-05" db="EMBL/GenBank/DDBJ databases">
        <authorList>
            <person name="Lanie J.A."/>
            <person name="Ng W.-L."/>
            <person name="Kazmierczak K.M."/>
            <person name="Andrzejewski T.M."/>
            <person name="Davidsen T.M."/>
            <person name="Wayne K.J."/>
            <person name="Tettelin H."/>
            <person name="Glass J.I."/>
            <person name="Rusch D."/>
            <person name="Podicherti R."/>
            <person name="Tsui H.-C.T."/>
            <person name="Winkler M.E."/>
        </authorList>
    </citation>
    <scope>NUCLEOTIDE SEQUENCE</scope>
</reference>
<sequence length="143" mass="16570">FALEKTAHSPHYEYHKFNPADPKSHRRSVYRFIARSQPDPFMTTLDCADSSQSTPKRDETLTALQALSLLNNKFTLHMANRFASRIEMESKTLRGRIRRAYQLTTGRPPTPNEMVTLEQYTQTHGLSNLCRVLFNLSEFTYVD</sequence>
<accession>A0A383C843</accession>
<dbReference type="PANTHER" id="PTHR35889">
    <property type="entry name" value="CYCLOINULO-OLIGOSACCHARIDE FRUCTANOTRANSFERASE-RELATED"/>
    <property type="match status" value="1"/>
</dbReference>
<name>A0A383C843_9ZZZZ</name>
<feature type="domain" description="DUF1553" evidence="1">
    <location>
        <begin position="20"/>
        <end position="120"/>
    </location>
</feature>
<organism evidence="2">
    <name type="scientific">marine metagenome</name>
    <dbReference type="NCBI Taxonomy" id="408172"/>
    <lineage>
        <taxon>unclassified sequences</taxon>
        <taxon>metagenomes</taxon>
        <taxon>ecological metagenomes</taxon>
    </lineage>
</organism>